<comment type="caution">
    <text evidence="3">The sequence shown here is derived from an EMBL/GenBank/DDBJ whole genome shotgun (WGS) entry which is preliminary data.</text>
</comment>
<feature type="region of interest" description="Disordered" evidence="1">
    <location>
        <begin position="172"/>
        <end position="194"/>
    </location>
</feature>
<dbReference type="Proteomes" id="UP001165082">
    <property type="component" value="Unassembled WGS sequence"/>
</dbReference>
<dbReference type="OrthoDB" id="10415969at2759"/>
<proteinExistence type="predicted"/>
<evidence type="ECO:0000256" key="2">
    <source>
        <dbReference type="SAM" id="Phobius"/>
    </source>
</evidence>
<feature type="compositionally biased region" description="Pro residues" evidence="1">
    <location>
        <begin position="176"/>
        <end position="186"/>
    </location>
</feature>
<keyword evidence="2" id="KW-1133">Transmembrane helix</keyword>
<evidence type="ECO:0000313" key="3">
    <source>
        <dbReference type="EMBL" id="GMH48929.1"/>
    </source>
</evidence>
<accession>A0A9W6Z7Q1</accession>
<organism evidence="3 4">
    <name type="scientific">Triparma retinervis</name>
    <dbReference type="NCBI Taxonomy" id="2557542"/>
    <lineage>
        <taxon>Eukaryota</taxon>
        <taxon>Sar</taxon>
        <taxon>Stramenopiles</taxon>
        <taxon>Ochrophyta</taxon>
        <taxon>Bolidophyceae</taxon>
        <taxon>Parmales</taxon>
        <taxon>Triparmaceae</taxon>
        <taxon>Triparma</taxon>
    </lineage>
</organism>
<dbReference type="AlphaFoldDB" id="A0A9W6Z7Q1"/>
<gene>
    <name evidence="3" type="ORF">TrRE_jg2576</name>
</gene>
<keyword evidence="4" id="KW-1185">Reference proteome</keyword>
<feature type="transmembrane region" description="Helical" evidence="2">
    <location>
        <begin position="391"/>
        <end position="411"/>
    </location>
</feature>
<feature type="region of interest" description="Disordered" evidence="1">
    <location>
        <begin position="58"/>
        <end position="79"/>
    </location>
</feature>
<evidence type="ECO:0000256" key="1">
    <source>
        <dbReference type="SAM" id="MobiDB-lite"/>
    </source>
</evidence>
<evidence type="ECO:0000313" key="4">
    <source>
        <dbReference type="Proteomes" id="UP001165082"/>
    </source>
</evidence>
<dbReference type="EMBL" id="BRXZ01000618">
    <property type="protein sequence ID" value="GMH48929.1"/>
    <property type="molecule type" value="Genomic_DNA"/>
</dbReference>
<protein>
    <submittedName>
        <fullName evidence="3">Uncharacterized protein</fullName>
    </submittedName>
</protein>
<keyword evidence="2" id="KW-0812">Transmembrane</keyword>
<sequence length="545" mass="59652">MHRLQRAGGPAIYVPLSFLAYSTFVTAGVCWSFDDTVSNLPKHIQALKSSLSHDTIRTLHNPSTSLTPTKTTGSDAAQPTAASEALDKLLLLSSISSYASIDMSRVLTFPIVTKSLSLLNSLTEPSLQTTILLNKSPKSSEEIVTQICERMETTRQGIESVMRRVVEIPKFIKDSSPPPRPSPPSQPSHYHSLPSSARLQSGYQVPAELLLLLKLLHTQSFHPSTFLTSNPELFSSYRPDVCRELLPLLVGLSWSEDVKISQAASLAVNNITDEDRIETNRLVNEGGGGERANDFRGTADIAAMLVADEGSSYPAFVKKWQQSFPYYPSLNPSTPITWSPDLLHTLNSYAGFVSATTFAYIYGTFQMRSHLMSKGEQFTQGILTRPLAVRMAAYFGGGFVCALGTVVWYLLSDKPGKYGFKFDTPNESSNSFLADPLTKGWTIKDVLANPECAGEIKGLLRIHQEPKHQKPPPPQEASREKTQAEIEEQVSALKSSIVRESVTSTISTCAVLYLSLSLAPTAIVPIGLGVLGPTIWARLEEWASD</sequence>
<keyword evidence="2" id="KW-0472">Membrane</keyword>
<name>A0A9W6Z7Q1_9STRA</name>
<reference evidence="3" key="1">
    <citation type="submission" date="2022-07" db="EMBL/GenBank/DDBJ databases">
        <title>Genome analysis of Parmales, a sister group of diatoms, reveals the evolutionary specialization of diatoms from phago-mixotrophs to photoautotrophs.</title>
        <authorList>
            <person name="Ban H."/>
            <person name="Sato S."/>
            <person name="Yoshikawa S."/>
            <person name="Kazumasa Y."/>
            <person name="Nakamura Y."/>
            <person name="Ichinomiya M."/>
            <person name="Saitoh K."/>
            <person name="Sato N."/>
            <person name="Blanc-Mathieu R."/>
            <person name="Endo H."/>
            <person name="Kuwata A."/>
            <person name="Ogata H."/>
        </authorList>
    </citation>
    <scope>NUCLEOTIDE SEQUENCE</scope>
</reference>
<feature type="compositionally biased region" description="Polar residues" evidence="1">
    <location>
        <begin position="58"/>
        <end position="77"/>
    </location>
</feature>